<dbReference type="Proteomes" id="UP000004318">
    <property type="component" value="Unassembled WGS sequence"/>
</dbReference>
<keyword evidence="1" id="KW-0813">Transport</keyword>
<dbReference type="SUPFAM" id="SSF50331">
    <property type="entry name" value="MOP-like"/>
    <property type="match status" value="1"/>
</dbReference>
<evidence type="ECO:0000256" key="3">
    <source>
        <dbReference type="ARBA" id="ARBA00022840"/>
    </source>
</evidence>
<dbReference type="PROSITE" id="PS50893">
    <property type="entry name" value="ABC_TRANSPORTER_2"/>
    <property type="match status" value="1"/>
</dbReference>
<dbReference type="GO" id="GO:0043190">
    <property type="term" value="C:ATP-binding cassette (ABC) transporter complex"/>
    <property type="evidence" value="ECO:0007669"/>
    <property type="project" value="InterPro"/>
</dbReference>
<dbReference type="PANTHER" id="PTHR42781:SF4">
    <property type="entry name" value="SPERMIDINE_PUTRESCINE IMPORT ATP-BINDING PROTEIN POTA"/>
    <property type="match status" value="1"/>
</dbReference>
<dbReference type="GO" id="GO:0022857">
    <property type="term" value="F:transmembrane transporter activity"/>
    <property type="evidence" value="ECO:0007669"/>
    <property type="project" value="InterPro"/>
</dbReference>
<keyword evidence="3 5" id="KW-0067">ATP-binding</keyword>
<dbReference type="InterPro" id="IPR017871">
    <property type="entry name" value="ABC_transporter-like_CS"/>
</dbReference>
<dbReference type="Gene3D" id="3.40.50.300">
    <property type="entry name" value="P-loop containing nucleotide triphosphate hydrolases"/>
    <property type="match status" value="1"/>
</dbReference>
<dbReference type="Pfam" id="PF00005">
    <property type="entry name" value="ABC_tran"/>
    <property type="match status" value="1"/>
</dbReference>
<evidence type="ECO:0000313" key="6">
    <source>
        <dbReference type="Proteomes" id="UP000004318"/>
    </source>
</evidence>
<accession>A3U1H6</accession>
<evidence type="ECO:0000256" key="1">
    <source>
        <dbReference type="ARBA" id="ARBA00022448"/>
    </source>
</evidence>
<proteinExistence type="predicted"/>
<dbReference type="PROSITE" id="PS00211">
    <property type="entry name" value="ABC_TRANSPORTER_1"/>
    <property type="match status" value="1"/>
</dbReference>
<evidence type="ECO:0000259" key="4">
    <source>
        <dbReference type="PROSITE" id="PS50893"/>
    </source>
</evidence>
<name>A3U1H6_PSEBH</name>
<dbReference type="Gene3D" id="2.40.50.100">
    <property type="match status" value="1"/>
</dbReference>
<feature type="domain" description="ABC transporter" evidence="4">
    <location>
        <begin position="7"/>
        <end position="237"/>
    </location>
</feature>
<evidence type="ECO:0000256" key="2">
    <source>
        <dbReference type="ARBA" id="ARBA00022741"/>
    </source>
</evidence>
<dbReference type="SMART" id="SM00382">
    <property type="entry name" value="AAA"/>
    <property type="match status" value="1"/>
</dbReference>
<dbReference type="Pfam" id="PF08402">
    <property type="entry name" value="TOBE_2"/>
    <property type="match status" value="1"/>
</dbReference>
<dbReference type="EMBL" id="AAMO01000009">
    <property type="protein sequence ID" value="EAQ02159.1"/>
    <property type="molecule type" value="Genomic_DNA"/>
</dbReference>
<dbReference type="GO" id="GO:0005524">
    <property type="term" value="F:ATP binding"/>
    <property type="evidence" value="ECO:0007669"/>
    <property type="project" value="UniProtKB-KW"/>
</dbReference>
<dbReference type="InterPro" id="IPR003593">
    <property type="entry name" value="AAA+_ATPase"/>
</dbReference>
<dbReference type="InterPro" id="IPR050093">
    <property type="entry name" value="ABC_SmlMolc_Importer"/>
</dbReference>
<dbReference type="RefSeq" id="WP_009804157.1">
    <property type="nucleotide sequence ID" value="NZ_AAMO01000009.1"/>
</dbReference>
<keyword evidence="6" id="KW-1185">Reference proteome</keyword>
<organism evidence="5 6">
    <name type="scientific">Pseudooceanicola batsensis (strain ATCC BAA-863 / DSM 15984 / KCTC 12145 / HTCC2597)</name>
    <name type="common">Oceanicola batsensis</name>
    <dbReference type="NCBI Taxonomy" id="252305"/>
    <lineage>
        <taxon>Bacteria</taxon>
        <taxon>Pseudomonadati</taxon>
        <taxon>Pseudomonadota</taxon>
        <taxon>Alphaproteobacteria</taxon>
        <taxon>Rhodobacterales</taxon>
        <taxon>Paracoccaceae</taxon>
        <taxon>Pseudooceanicola</taxon>
    </lineage>
</organism>
<dbReference type="InterPro" id="IPR008995">
    <property type="entry name" value="Mo/tungstate-bd_C_term_dom"/>
</dbReference>
<dbReference type="OrthoDB" id="9802264at2"/>
<evidence type="ECO:0000313" key="5">
    <source>
        <dbReference type="EMBL" id="EAQ02159.1"/>
    </source>
</evidence>
<comment type="caution">
    <text evidence="5">The sequence shown here is derived from an EMBL/GenBank/DDBJ whole genome shotgun (WGS) entry which is preliminary data.</text>
</comment>
<dbReference type="FunFam" id="3.40.50.300:FF:000425">
    <property type="entry name" value="Probable ABC transporter, ATP-binding subunit"/>
    <property type="match status" value="1"/>
</dbReference>
<gene>
    <name evidence="5" type="ORF">OB2597_21081</name>
</gene>
<dbReference type="GO" id="GO:0015697">
    <property type="term" value="P:quaternary ammonium group transport"/>
    <property type="evidence" value="ECO:0007669"/>
    <property type="project" value="UniProtKB-ARBA"/>
</dbReference>
<dbReference type="AlphaFoldDB" id="A3U1H6"/>
<dbReference type="InterPro" id="IPR003439">
    <property type="entry name" value="ABC_transporter-like_ATP-bd"/>
</dbReference>
<sequence>MTQEPVLEIRDVVKQYGDVRALGPVGISVREGEFLTLLGPSGCGKTTTLHIIAGLTNPTEGSVSMKGRDITALEPPQRDMGLVFQNYALFPHKTVFDNVAFGLRMRRVPKPEIKERVERVLEVVGLPGIGSRYPSELSGGQRQRVAVARAVVIEPSILLLDEPLSNLDAVLRKRMRLDLRNIQQRLGITTIFVTHDQDEAFEMSDRVILMNKGGIEQSGPPEEMYDRPESRFAAEFIGEANLVAGEVVEVGQGELKVKVAEAIFTAPAGKMTVAQGDRVTVMVRPERVEVSKTPISGGNTLQGKVSSRVFSGDQVSLTMRVTEDLELLCSKPSTALYRGFDIGDPVWISADDCWVLPRVDTRKGGAA</sequence>
<dbReference type="InterPro" id="IPR027417">
    <property type="entry name" value="P-loop_NTPase"/>
</dbReference>
<dbReference type="HOGENOM" id="CLU_000604_1_1_5"/>
<dbReference type="SUPFAM" id="SSF52540">
    <property type="entry name" value="P-loop containing nucleoside triphosphate hydrolases"/>
    <property type="match status" value="1"/>
</dbReference>
<dbReference type="InterPro" id="IPR013611">
    <property type="entry name" value="Transp-assoc_OB_typ2"/>
</dbReference>
<dbReference type="STRING" id="252305.OB2597_21081"/>
<dbReference type="PANTHER" id="PTHR42781">
    <property type="entry name" value="SPERMIDINE/PUTRESCINE IMPORT ATP-BINDING PROTEIN POTA"/>
    <property type="match status" value="1"/>
</dbReference>
<dbReference type="GO" id="GO:0016887">
    <property type="term" value="F:ATP hydrolysis activity"/>
    <property type="evidence" value="ECO:0007669"/>
    <property type="project" value="InterPro"/>
</dbReference>
<reference evidence="5 6" key="1">
    <citation type="journal article" date="2010" name="J. Bacteriol.">
        <title>Genome sequences of Oceanicola granulosus HTCC2516(T) and Oceanicola batsensis HTCC2597(TDelta).</title>
        <authorList>
            <person name="Thrash J.C."/>
            <person name="Cho J.C."/>
            <person name="Vergin K.L."/>
            <person name="Giovannoni S.J."/>
        </authorList>
    </citation>
    <scope>NUCLEOTIDE SEQUENCE [LARGE SCALE GENOMIC DNA]</scope>
    <source>
        <strain evidence="6">ATCC BAA-863 / DSM 15984 / KCTC 12145 / HTCC2597</strain>
    </source>
</reference>
<protein>
    <submittedName>
        <fullName evidence="5">ABC transporter ATP-binding protein</fullName>
    </submittedName>
</protein>
<keyword evidence="2" id="KW-0547">Nucleotide-binding</keyword>